<dbReference type="Proteomes" id="UP000697995">
    <property type="component" value="Unassembled WGS sequence"/>
</dbReference>
<protein>
    <recommendedName>
        <fullName evidence="3">XRE family transcriptional regulator</fullName>
    </recommendedName>
</protein>
<evidence type="ECO:0008006" key="3">
    <source>
        <dbReference type="Google" id="ProtNLM"/>
    </source>
</evidence>
<organism evidence="1 2">
    <name type="scientific">Paracraurococcus ruber</name>
    <dbReference type="NCBI Taxonomy" id="77675"/>
    <lineage>
        <taxon>Bacteria</taxon>
        <taxon>Pseudomonadati</taxon>
        <taxon>Pseudomonadota</taxon>
        <taxon>Alphaproteobacteria</taxon>
        <taxon>Acetobacterales</taxon>
        <taxon>Roseomonadaceae</taxon>
        <taxon>Paracraurococcus</taxon>
    </lineage>
</organism>
<dbReference type="EMBL" id="NRSG01000004">
    <property type="protein sequence ID" value="MBK1656859.1"/>
    <property type="molecule type" value="Genomic_DNA"/>
</dbReference>
<accession>A0ABS1CR11</accession>
<proteinExistence type="predicted"/>
<evidence type="ECO:0000313" key="1">
    <source>
        <dbReference type="EMBL" id="MBK1656859.1"/>
    </source>
</evidence>
<name>A0ABS1CR11_9PROT</name>
<sequence>MRPVEVYALLRKRIREAGGPSAFARQAGVSPQLVSDADCGRRFPGPSLLAALGLRRVEVVRYVPLGGQAGAGNG</sequence>
<evidence type="ECO:0000313" key="2">
    <source>
        <dbReference type="Proteomes" id="UP000697995"/>
    </source>
</evidence>
<comment type="caution">
    <text evidence="1">The sequence shown here is derived from an EMBL/GenBank/DDBJ whole genome shotgun (WGS) entry which is preliminary data.</text>
</comment>
<gene>
    <name evidence="1" type="ORF">CKO45_01285</name>
</gene>
<keyword evidence="2" id="KW-1185">Reference proteome</keyword>
<reference evidence="1 2" key="1">
    <citation type="journal article" date="2020" name="Microorganisms">
        <title>Osmotic Adaptation and Compatible Solute Biosynthesis of Phototrophic Bacteria as Revealed from Genome Analyses.</title>
        <authorList>
            <person name="Imhoff J.F."/>
            <person name="Rahn T."/>
            <person name="Kunzel S."/>
            <person name="Keller A."/>
            <person name="Neulinger S.C."/>
        </authorList>
    </citation>
    <scope>NUCLEOTIDE SEQUENCE [LARGE SCALE GENOMIC DNA]</scope>
    <source>
        <strain evidence="1 2">DSM 15382</strain>
    </source>
</reference>